<dbReference type="EMBL" id="CADEPI010000098">
    <property type="protein sequence ID" value="CAB3374361.1"/>
    <property type="molecule type" value="Genomic_DNA"/>
</dbReference>
<dbReference type="Proteomes" id="UP000494165">
    <property type="component" value="Unassembled WGS sequence"/>
</dbReference>
<organism evidence="2 3">
    <name type="scientific">Cloeon dipterum</name>
    <dbReference type="NCBI Taxonomy" id="197152"/>
    <lineage>
        <taxon>Eukaryota</taxon>
        <taxon>Metazoa</taxon>
        <taxon>Ecdysozoa</taxon>
        <taxon>Arthropoda</taxon>
        <taxon>Hexapoda</taxon>
        <taxon>Insecta</taxon>
        <taxon>Pterygota</taxon>
        <taxon>Palaeoptera</taxon>
        <taxon>Ephemeroptera</taxon>
        <taxon>Pisciforma</taxon>
        <taxon>Baetidae</taxon>
        <taxon>Cloeon</taxon>
    </lineage>
</organism>
<sequence>MYNISTLLNTRTPPSDVIPDMAEPSTDVETFTSDTNCTDGEQCVGISMDEVEAGTPLEERLLVDQDLYYREPKPLMKTYSRRRTSPHIVIERCSPAEKMLKEQSIPLKEITQTRKRRSSRHSLPVGGIESPKRARNSDGSINDENNRTTRSITLRSRSCSLGNLETKESQLDDEDKTVANISKESLIDFSVNLHVIKTTETEESVVDKVEEEEKPEIFPTVPIQADSPCPEKMEEVEEVLEKKPPRRSLRVQPNCQKPEVEPKQVVQKLSAQLLSSGDVKPPHTPKGRELRTRSCNTTPKTYEEDCSSSVALDSTLDMSSYIDSDSDYDFENDIAADEEEYGADSLFEKDDDDDSVSWDGEFELVPNILELPVLWDVKSPKFH</sequence>
<feature type="region of interest" description="Disordered" evidence="1">
    <location>
        <begin position="239"/>
        <end position="303"/>
    </location>
</feature>
<evidence type="ECO:0000313" key="2">
    <source>
        <dbReference type="EMBL" id="CAB3374361.1"/>
    </source>
</evidence>
<evidence type="ECO:0000313" key="3">
    <source>
        <dbReference type="Proteomes" id="UP000494165"/>
    </source>
</evidence>
<proteinExistence type="predicted"/>
<accession>A0A8S1D2S6</accession>
<name>A0A8S1D2S6_9INSE</name>
<gene>
    <name evidence="2" type="ORF">CLODIP_2_CD16287</name>
</gene>
<feature type="region of interest" description="Disordered" evidence="1">
    <location>
        <begin position="100"/>
        <end position="152"/>
    </location>
</feature>
<dbReference type="AlphaFoldDB" id="A0A8S1D2S6"/>
<protein>
    <submittedName>
        <fullName evidence="2">Uncharacterized protein</fullName>
    </submittedName>
</protein>
<keyword evidence="3" id="KW-1185">Reference proteome</keyword>
<reference evidence="2 3" key="1">
    <citation type="submission" date="2020-04" db="EMBL/GenBank/DDBJ databases">
        <authorList>
            <person name="Alioto T."/>
            <person name="Alioto T."/>
            <person name="Gomez Garrido J."/>
        </authorList>
    </citation>
    <scope>NUCLEOTIDE SEQUENCE [LARGE SCALE GENOMIC DNA]</scope>
</reference>
<evidence type="ECO:0000256" key="1">
    <source>
        <dbReference type="SAM" id="MobiDB-lite"/>
    </source>
</evidence>
<comment type="caution">
    <text evidence="2">The sequence shown here is derived from an EMBL/GenBank/DDBJ whole genome shotgun (WGS) entry which is preliminary data.</text>
</comment>